<proteinExistence type="predicted"/>
<evidence type="ECO:0000313" key="3">
    <source>
        <dbReference type="Proteomes" id="UP001469553"/>
    </source>
</evidence>
<sequence length="147" mass="16876">MSGSPPGTLLYSCSLRKSSESTQIKGAALKYIPTIVNDVKLVFDPKELSKLFTEFILKVPQGRLVKQKLDCLIDIVHSDLFTHHDCREILLPLMTEQLKSHLEKQEELRACCQLLSDIMEVLYRKDVVRNTTLQHDVLHFPPGYRKI</sequence>
<accession>A0ABV1A1A7</accession>
<dbReference type="InterPro" id="IPR056372">
    <property type="entry name" value="TPR_DOCK"/>
</dbReference>
<gene>
    <name evidence="2" type="primary">DOCK1_3</name>
    <name evidence="2" type="ORF">AMECASPLE_020291</name>
</gene>
<dbReference type="PANTHER" id="PTHR45653:SF1">
    <property type="entry name" value="DEDICATOR OF CYTOKINESIS PROTEIN 1"/>
    <property type="match status" value="1"/>
</dbReference>
<dbReference type="Proteomes" id="UP001469553">
    <property type="component" value="Unassembled WGS sequence"/>
</dbReference>
<dbReference type="Pfam" id="PF23554">
    <property type="entry name" value="TPR_DOCK"/>
    <property type="match status" value="1"/>
</dbReference>
<organism evidence="2 3">
    <name type="scientific">Ameca splendens</name>
    <dbReference type="NCBI Taxonomy" id="208324"/>
    <lineage>
        <taxon>Eukaryota</taxon>
        <taxon>Metazoa</taxon>
        <taxon>Chordata</taxon>
        <taxon>Craniata</taxon>
        <taxon>Vertebrata</taxon>
        <taxon>Euteleostomi</taxon>
        <taxon>Actinopterygii</taxon>
        <taxon>Neopterygii</taxon>
        <taxon>Teleostei</taxon>
        <taxon>Neoteleostei</taxon>
        <taxon>Acanthomorphata</taxon>
        <taxon>Ovalentaria</taxon>
        <taxon>Atherinomorphae</taxon>
        <taxon>Cyprinodontiformes</taxon>
        <taxon>Goodeidae</taxon>
        <taxon>Ameca</taxon>
    </lineage>
</organism>
<dbReference type="PANTHER" id="PTHR45653">
    <property type="entry name" value="DEDICATOR OF CYTOKINESIS"/>
    <property type="match status" value="1"/>
</dbReference>
<protein>
    <submittedName>
        <fullName evidence="2">Dedicator of cytokinesis protein 1</fullName>
    </submittedName>
</protein>
<feature type="domain" description="Dedicator of cytokinesis TPR repeats region" evidence="1">
    <location>
        <begin position="16"/>
        <end position="131"/>
    </location>
</feature>
<evidence type="ECO:0000259" key="1">
    <source>
        <dbReference type="Pfam" id="PF23554"/>
    </source>
</evidence>
<dbReference type="InterPro" id="IPR026791">
    <property type="entry name" value="DOCK"/>
</dbReference>
<evidence type="ECO:0000313" key="2">
    <source>
        <dbReference type="EMBL" id="MEQ2311461.1"/>
    </source>
</evidence>
<reference evidence="2 3" key="1">
    <citation type="submission" date="2021-06" db="EMBL/GenBank/DDBJ databases">
        <authorList>
            <person name="Palmer J.M."/>
        </authorList>
    </citation>
    <scope>NUCLEOTIDE SEQUENCE [LARGE SCALE GENOMIC DNA]</scope>
    <source>
        <strain evidence="2 3">AS_MEX2019</strain>
        <tissue evidence="2">Muscle</tissue>
    </source>
</reference>
<dbReference type="EMBL" id="JAHRIP010076918">
    <property type="protein sequence ID" value="MEQ2311461.1"/>
    <property type="molecule type" value="Genomic_DNA"/>
</dbReference>
<keyword evidence="3" id="KW-1185">Reference proteome</keyword>
<comment type="caution">
    <text evidence="2">The sequence shown here is derived from an EMBL/GenBank/DDBJ whole genome shotgun (WGS) entry which is preliminary data.</text>
</comment>
<name>A0ABV1A1A7_9TELE</name>